<protein>
    <submittedName>
        <fullName evidence="1">Cyclopropane-fatty-acyl-phospholipid synthase</fullName>
    </submittedName>
</protein>
<dbReference type="eggNOG" id="COG2230">
    <property type="taxonomic scope" value="Bacteria"/>
</dbReference>
<dbReference type="InterPro" id="IPR029063">
    <property type="entry name" value="SAM-dependent_MTases_sf"/>
</dbReference>
<dbReference type="PANTHER" id="PTHR43667:SF2">
    <property type="entry name" value="FATTY ACID C-METHYL TRANSFERASE"/>
    <property type="match status" value="1"/>
</dbReference>
<dbReference type="AlphaFoldDB" id="S5T2H2"/>
<dbReference type="InterPro" id="IPR050723">
    <property type="entry name" value="CFA/CMAS"/>
</dbReference>
<dbReference type="Proteomes" id="UP000015388">
    <property type="component" value="Chromosome"/>
</dbReference>
<dbReference type="HOGENOM" id="CLU_026434_0_2_11"/>
<evidence type="ECO:0000313" key="2">
    <source>
        <dbReference type="Proteomes" id="UP000015388"/>
    </source>
</evidence>
<dbReference type="PATRIC" id="fig|1224163.3.peg.1344"/>
<dbReference type="SUPFAM" id="SSF53335">
    <property type="entry name" value="S-adenosyl-L-methionine-dependent methyltransferases"/>
    <property type="match status" value="1"/>
</dbReference>
<evidence type="ECO:0000313" key="1">
    <source>
        <dbReference type="EMBL" id="AGS34810.1"/>
    </source>
</evidence>
<proteinExistence type="predicted"/>
<dbReference type="Pfam" id="PF02353">
    <property type="entry name" value="CMAS"/>
    <property type="match status" value="1"/>
</dbReference>
<sequence length="379" mass="41410">MLDDPDLVIDHEELFDRVAVSGWLGLAESYMAGEWHTRDSDALVDVLQALISAGYRPRVRQVPVGRKEGELPSELIRQFSGDGMSAFGAVYASGVPTTVRESVPSYVPGAGRGSEPAKHFVDVTTVAEPTSVERADLGDGQRRAVEKLLDAAQVTRGTHVLEYPSSGGEVAIAAAQRRAAVDVLTGDPKLASALEERMLLAGVDEAVHTELVDDPRAWRGRYDAIIGVETLETLGGRQRDAYVRGLDRLLAIGGRAALQTVVATEEMTAAGAAAPQALRAYVWPGLNFATVAELHKLFDRRTGLRITAQVHSNTHYLETLRAQRSLFEGHLREAAAEGFDQVFRRLWVFQFAVREALFNLGMLDAVQLTLRHRNRGGHR</sequence>
<keyword evidence="2" id="KW-1185">Reference proteome</keyword>
<dbReference type="EMBL" id="CP003924">
    <property type="protein sequence ID" value="AGS34810.1"/>
    <property type="molecule type" value="Genomic_DNA"/>
</dbReference>
<organism evidence="1 2">
    <name type="scientific">Corynebacterium maris DSM 45190</name>
    <dbReference type="NCBI Taxonomy" id="1224163"/>
    <lineage>
        <taxon>Bacteria</taxon>
        <taxon>Bacillati</taxon>
        <taxon>Actinomycetota</taxon>
        <taxon>Actinomycetes</taxon>
        <taxon>Mycobacteriales</taxon>
        <taxon>Corynebacteriaceae</taxon>
        <taxon>Corynebacterium</taxon>
    </lineage>
</organism>
<accession>S5T2H2</accession>
<dbReference type="STRING" id="1224163.B841_06685"/>
<dbReference type="Gene3D" id="3.40.50.150">
    <property type="entry name" value="Vaccinia Virus protein VP39"/>
    <property type="match status" value="1"/>
</dbReference>
<gene>
    <name evidence="1" type="ORF">B841_06685</name>
</gene>
<reference evidence="1 2" key="1">
    <citation type="submission" date="2012-11" db="EMBL/GenBank/DDBJ databases">
        <title>The complete genome sequence of Corynebacterium maris Coryn-1 (=DSM 45190).</title>
        <authorList>
            <person name="Schaffert L."/>
            <person name="Albersmeier A."/>
            <person name="Kalinowski J."/>
            <person name="Ruckert C."/>
        </authorList>
    </citation>
    <scope>NUCLEOTIDE SEQUENCE [LARGE SCALE GENOMIC DNA]</scope>
    <source>
        <strain evidence="2">Coryn-1</strain>
    </source>
</reference>
<dbReference type="KEGG" id="cmd:B841_06685"/>
<name>S5T2H2_9CORY</name>
<dbReference type="PANTHER" id="PTHR43667">
    <property type="entry name" value="CYCLOPROPANE-FATTY-ACYL-PHOSPHOLIPID SYNTHASE"/>
    <property type="match status" value="1"/>
</dbReference>